<evidence type="ECO:0008006" key="3">
    <source>
        <dbReference type="Google" id="ProtNLM"/>
    </source>
</evidence>
<accession>A0AAW0ER30</accession>
<dbReference type="EMBL" id="JAECZO010000069">
    <property type="protein sequence ID" value="KAK7196111.1"/>
    <property type="molecule type" value="Genomic_DNA"/>
</dbReference>
<sequence>MTVPASMQRRTSAAALSPFVLAASKAQSWEEVLRAYSKCRGYLEGIYEPTTAELEHGLSRMTNAKSTSLFYYGVVKAPIAPATPDKRLVAAVMRQLKASGNIPGLQRVIQEDVNSATLDGAKAKLALASTAGLWESALETLLSHPRLASSASQRRTALVALCSKNQWRLALGVLHMQPKVDPNPMLVRPLVRCLARLRHHDAALRLVALPLAAGHPMSASLLSAVLPSLQETGQWQLALQAADELQLFAVTKAEARRNVSFYNDLVHCLYSANLYAAFTLDDVVQQIMDRMHPRDFGEAIPTDRRQQLRALVPTEVFRQFQHILMAMTVVYSKAVAVPRWYSRSITAITAVAVKHNSVIVVLDTNFLLHLVQRNLPLEHFYAHMKQQYPDLHDRSFATVVVPFTTVSEIHAYVWGPRHIIAVEVRKLLWQRVVDLLQLPHVYVLSIACEYPCTAYSIIPRLAYRTMPSNLAGTFDHDPDLRILSVCAALQCDCRSATATANLGGTPIPPGVALFSHLKYHVRRYCNTVKGCCVDRLLLCTLDRRMSRGATQMGLRVFPCLLP</sequence>
<organism evidence="1 2">
    <name type="scientific">Novymonas esmeraldas</name>
    <dbReference type="NCBI Taxonomy" id="1808958"/>
    <lineage>
        <taxon>Eukaryota</taxon>
        <taxon>Discoba</taxon>
        <taxon>Euglenozoa</taxon>
        <taxon>Kinetoplastea</taxon>
        <taxon>Metakinetoplastina</taxon>
        <taxon>Trypanosomatida</taxon>
        <taxon>Trypanosomatidae</taxon>
        <taxon>Novymonas</taxon>
    </lineage>
</organism>
<comment type="caution">
    <text evidence="1">The sequence shown here is derived from an EMBL/GenBank/DDBJ whole genome shotgun (WGS) entry which is preliminary data.</text>
</comment>
<protein>
    <recommendedName>
        <fullName evidence="3">PIN domain-containing protein</fullName>
    </recommendedName>
</protein>
<dbReference type="Gene3D" id="1.25.40.10">
    <property type="entry name" value="Tetratricopeptide repeat domain"/>
    <property type="match status" value="1"/>
</dbReference>
<evidence type="ECO:0000313" key="1">
    <source>
        <dbReference type="EMBL" id="KAK7196111.1"/>
    </source>
</evidence>
<proteinExistence type="predicted"/>
<evidence type="ECO:0000313" key="2">
    <source>
        <dbReference type="Proteomes" id="UP001430356"/>
    </source>
</evidence>
<dbReference type="InterPro" id="IPR011990">
    <property type="entry name" value="TPR-like_helical_dom_sf"/>
</dbReference>
<name>A0AAW0ER30_9TRYP</name>
<dbReference type="AlphaFoldDB" id="A0AAW0ER30"/>
<reference evidence="1 2" key="1">
    <citation type="journal article" date="2021" name="MBio">
        <title>A New Model Trypanosomatid, Novymonas esmeraldas: Genomic Perception of Its 'Candidatus Pandoraea novymonadis' Endosymbiont.</title>
        <authorList>
            <person name="Zakharova A."/>
            <person name="Saura A."/>
            <person name="Butenko A."/>
            <person name="Podesvova L."/>
            <person name="Warmusova S."/>
            <person name="Kostygov A.Y."/>
            <person name="Nenarokova A."/>
            <person name="Lukes J."/>
            <person name="Opperdoes F.R."/>
            <person name="Yurchenko V."/>
        </authorList>
    </citation>
    <scope>NUCLEOTIDE SEQUENCE [LARGE SCALE GENOMIC DNA]</scope>
    <source>
        <strain evidence="1 2">E262AT.01</strain>
    </source>
</reference>
<dbReference type="Proteomes" id="UP001430356">
    <property type="component" value="Unassembled WGS sequence"/>
</dbReference>
<gene>
    <name evidence="1" type="ORF">NESM_000546000</name>
</gene>
<keyword evidence="2" id="KW-1185">Reference proteome</keyword>